<dbReference type="AlphaFoldDB" id="A0A540KGC2"/>
<name>A0A540KGC2_MALBA</name>
<sequence>MLVITKETLLYFNKFKRIIHYGFLLIASSYMMKHMVKHKGFFYERKSSSNEALTFQNMHTRMRLVNINT</sequence>
<dbReference type="Proteomes" id="UP000315295">
    <property type="component" value="Unassembled WGS sequence"/>
</dbReference>
<comment type="caution">
    <text evidence="1">The sequence shown here is derived from an EMBL/GenBank/DDBJ whole genome shotgun (WGS) entry which is preliminary data.</text>
</comment>
<evidence type="ECO:0000313" key="2">
    <source>
        <dbReference type="Proteomes" id="UP000315295"/>
    </source>
</evidence>
<dbReference type="EMBL" id="VIEB01001310">
    <property type="protein sequence ID" value="TQD73278.1"/>
    <property type="molecule type" value="Genomic_DNA"/>
</dbReference>
<protein>
    <submittedName>
        <fullName evidence="1">Uncharacterized protein</fullName>
    </submittedName>
</protein>
<keyword evidence="2" id="KW-1185">Reference proteome</keyword>
<reference evidence="1 2" key="1">
    <citation type="journal article" date="2019" name="G3 (Bethesda)">
        <title>Sequencing of a Wild Apple (Malus baccata) Genome Unravels the Differences Between Cultivated and Wild Apple Species Regarding Disease Resistance and Cold Tolerance.</title>
        <authorList>
            <person name="Chen X."/>
        </authorList>
    </citation>
    <scope>NUCLEOTIDE SEQUENCE [LARGE SCALE GENOMIC DNA]</scope>
    <source>
        <strain evidence="2">cv. Shandingzi</strain>
        <tissue evidence="1">Leaves</tissue>
    </source>
</reference>
<evidence type="ECO:0000313" key="1">
    <source>
        <dbReference type="EMBL" id="TQD73278.1"/>
    </source>
</evidence>
<proteinExistence type="predicted"/>
<accession>A0A540KGC2</accession>
<organism evidence="1 2">
    <name type="scientific">Malus baccata</name>
    <name type="common">Siberian crab apple</name>
    <name type="synonym">Pyrus baccata</name>
    <dbReference type="NCBI Taxonomy" id="106549"/>
    <lineage>
        <taxon>Eukaryota</taxon>
        <taxon>Viridiplantae</taxon>
        <taxon>Streptophyta</taxon>
        <taxon>Embryophyta</taxon>
        <taxon>Tracheophyta</taxon>
        <taxon>Spermatophyta</taxon>
        <taxon>Magnoliopsida</taxon>
        <taxon>eudicotyledons</taxon>
        <taxon>Gunneridae</taxon>
        <taxon>Pentapetalae</taxon>
        <taxon>rosids</taxon>
        <taxon>fabids</taxon>
        <taxon>Rosales</taxon>
        <taxon>Rosaceae</taxon>
        <taxon>Amygdaloideae</taxon>
        <taxon>Maleae</taxon>
        <taxon>Malus</taxon>
    </lineage>
</organism>
<gene>
    <name evidence="1" type="ORF">C1H46_041195</name>
</gene>